<organism evidence="2 3">
    <name type="scientific">Megaselia scalaris</name>
    <name type="common">Humpbacked fly</name>
    <name type="synonym">Phora scalaris</name>
    <dbReference type="NCBI Taxonomy" id="36166"/>
    <lineage>
        <taxon>Eukaryota</taxon>
        <taxon>Metazoa</taxon>
        <taxon>Ecdysozoa</taxon>
        <taxon>Arthropoda</taxon>
        <taxon>Hexapoda</taxon>
        <taxon>Insecta</taxon>
        <taxon>Pterygota</taxon>
        <taxon>Neoptera</taxon>
        <taxon>Endopterygota</taxon>
        <taxon>Diptera</taxon>
        <taxon>Brachycera</taxon>
        <taxon>Muscomorpha</taxon>
        <taxon>Platypezoidea</taxon>
        <taxon>Phoridae</taxon>
        <taxon>Megaseliini</taxon>
        <taxon>Megaselia</taxon>
    </lineage>
</organism>
<protein>
    <recommendedName>
        <fullName evidence="4">JNK1/MAPK8-associated membrane protein</fullName>
    </recommendedName>
</protein>
<dbReference type="EMBL" id="CAQQ02009052">
    <property type="status" value="NOT_ANNOTATED_CDS"/>
    <property type="molecule type" value="Genomic_DNA"/>
</dbReference>
<keyword evidence="3" id="KW-1185">Reference proteome</keyword>
<dbReference type="OMA" id="YGECGAC"/>
<reference evidence="2" key="2">
    <citation type="submission" date="2015-06" db="UniProtKB">
        <authorList>
            <consortium name="EnsemblMetazoa"/>
        </authorList>
    </citation>
    <scope>IDENTIFICATION</scope>
</reference>
<feature type="transmembrane region" description="Helical" evidence="1">
    <location>
        <begin position="221"/>
        <end position="245"/>
    </location>
</feature>
<evidence type="ECO:0000313" key="3">
    <source>
        <dbReference type="Proteomes" id="UP000015102"/>
    </source>
</evidence>
<dbReference type="InterPro" id="IPR008485">
    <property type="entry name" value="JAMP"/>
</dbReference>
<keyword evidence="1" id="KW-1133">Transmembrane helix</keyword>
<accession>T1GU62</accession>
<dbReference type="GO" id="GO:0036503">
    <property type="term" value="P:ERAD pathway"/>
    <property type="evidence" value="ECO:0007669"/>
    <property type="project" value="TreeGrafter"/>
</dbReference>
<feature type="transmembrane region" description="Helical" evidence="1">
    <location>
        <begin position="91"/>
        <end position="114"/>
    </location>
</feature>
<keyword evidence="1" id="KW-0472">Membrane</keyword>
<name>T1GU62_MEGSC</name>
<evidence type="ECO:0000313" key="2">
    <source>
        <dbReference type="EnsemblMetazoa" id="MESCA007270-PA"/>
    </source>
</evidence>
<proteinExistence type="predicted"/>
<keyword evidence="1" id="KW-0812">Transmembrane</keyword>
<dbReference type="HOGENOM" id="CLU_062918_1_0_1"/>
<dbReference type="Proteomes" id="UP000015102">
    <property type="component" value="Unassembled WGS sequence"/>
</dbReference>
<dbReference type="Pfam" id="PF05571">
    <property type="entry name" value="JAMP"/>
    <property type="match status" value="2"/>
</dbReference>
<dbReference type="PANTHER" id="PTHR12740:SF4">
    <property type="entry name" value="JNK1_MAPK8-ASSOCIATED MEMBRANE PROTEIN"/>
    <property type="match status" value="1"/>
</dbReference>
<feature type="transmembrane region" description="Helical" evidence="1">
    <location>
        <begin position="53"/>
        <end position="71"/>
    </location>
</feature>
<dbReference type="GO" id="GO:0031625">
    <property type="term" value="F:ubiquitin protein ligase binding"/>
    <property type="evidence" value="ECO:0007669"/>
    <property type="project" value="TreeGrafter"/>
</dbReference>
<dbReference type="AlphaFoldDB" id="T1GU62"/>
<dbReference type="GO" id="GO:0006986">
    <property type="term" value="P:response to unfolded protein"/>
    <property type="evidence" value="ECO:0007669"/>
    <property type="project" value="InterPro"/>
</dbReference>
<sequence>MEDYDPCPGLYCGRVLSYNGSLSDCGECPRGFRVNSTTSICVECTDSPNTYDFLYITFICILPLIMHWYFIDACSKERTFSKNQIILHISAFFEVVISAVISVFLIEPIGVFYINSCGVKRFSDWYTLFYNPTPNYEEKLYCTTEAANDCPDILLSMPGNDDANKAASEQTISKIWKICYYAFPYLSIIMSMISNACHFAVKHDQKAKALLKSSVTEFRNILVIIGHWLLLAFGILSLGQDYWLLIFVPSPSLFYIMTVQYTDPSEFPDSN</sequence>
<evidence type="ECO:0008006" key="4">
    <source>
        <dbReference type="Google" id="ProtNLM"/>
    </source>
</evidence>
<evidence type="ECO:0000256" key="1">
    <source>
        <dbReference type="SAM" id="Phobius"/>
    </source>
</evidence>
<feature type="transmembrane region" description="Helical" evidence="1">
    <location>
        <begin position="182"/>
        <end position="201"/>
    </location>
</feature>
<dbReference type="EMBL" id="CAQQ02009053">
    <property type="status" value="NOT_ANNOTATED_CDS"/>
    <property type="molecule type" value="Genomic_DNA"/>
</dbReference>
<dbReference type="EMBL" id="CAQQ02009051">
    <property type="status" value="NOT_ANNOTATED_CDS"/>
    <property type="molecule type" value="Genomic_DNA"/>
</dbReference>
<dbReference type="PANTHER" id="PTHR12740">
    <property type="entry name" value="JNK1/MAPK8-ASSOCIATED MEMBRANE PROTEIN"/>
    <property type="match status" value="1"/>
</dbReference>
<reference evidence="3" key="1">
    <citation type="submission" date="2013-02" db="EMBL/GenBank/DDBJ databases">
        <authorList>
            <person name="Hughes D."/>
        </authorList>
    </citation>
    <scope>NUCLEOTIDE SEQUENCE</scope>
    <source>
        <strain>Durham</strain>
        <strain evidence="3">NC isolate 2 -- Noor lab</strain>
    </source>
</reference>
<dbReference type="EMBL" id="CAQQ02009050">
    <property type="status" value="NOT_ANNOTATED_CDS"/>
    <property type="molecule type" value="Genomic_DNA"/>
</dbReference>
<dbReference type="EnsemblMetazoa" id="MESCA007270-RA">
    <property type="protein sequence ID" value="MESCA007270-PA"/>
    <property type="gene ID" value="MESCA007270"/>
</dbReference>
<dbReference type="EMBL" id="CAQQ02009049">
    <property type="status" value="NOT_ANNOTATED_CDS"/>
    <property type="molecule type" value="Genomic_DNA"/>
</dbReference>
<dbReference type="GO" id="GO:0016020">
    <property type="term" value="C:membrane"/>
    <property type="evidence" value="ECO:0007669"/>
    <property type="project" value="InterPro"/>
</dbReference>